<keyword evidence="2" id="KW-1185">Reference proteome</keyword>
<organism evidence="2 3">
    <name type="scientific">Parascaris univalens</name>
    <name type="common">Nematode worm</name>
    <dbReference type="NCBI Taxonomy" id="6257"/>
    <lineage>
        <taxon>Eukaryota</taxon>
        <taxon>Metazoa</taxon>
        <taxon>Ecdysozoa</taxon>
        <taxon>Nematoda</taxon>
        <taxon>Chromadorea</taxon>
        <taxon>Rhabditida</taxon>
        <taxon>Spirurina</taxon>
        <taxon>Ascaridomorpha</taxon>
        <taxon>Ascaridoidea</taxon>
        <taxon>Ascarididae</taxon>
        <taxon>Parascaris</taxon>
    </lineage>
</organism>
<proteinExistence type="predicted"/>
<dbReference type="WBParaSite" id="PgR020_g041_t01">
    <property type="protein sequence ID" value="PgR020_g041_t01"/>
    <property type="gene ID" value="PgR020_g041"/>
</dbReference>
<evidence type="ECO:0000313" key="3">
    <source>
        <dbReference type="WBParaSite" id="PgR020_g041_t01"/>
    </source>
</evidence>
<feature type="chain" id="PRO_5038000421" evidence="1">
    <location>
        <begin position="18"/>
        <end position="156"/>
    </location>
</feature>
<evidence type="ECO:0000256" key="1">
    <source>
        <dbReference type="SAM" id="SignalP"/>
    </source>
</evidence>
<dbReference type="AlphaFoldDB" id="A0A915AYC3"/>
<name>A0A915AYC3_PARUN</name>
<reference evidence="3" key="1">
    <citation type="submission" date="2022-11" db="UniProtKB">
        <authorList>
            <consortium name="WormBaseParasite"/>
        </authorList>
    </citation>
    <scope>IDENTIFICATION</scope>
</reference>
<keyword evidence="1" id="KW-0732">Signal</keyword>
<dbReference type="Proteomes" id="UP000887569">
    <property type="component" value="Unplaced"/>
</dbReference>
<feature type="signal peptide" evidence="1">
    <location>
        <begin position="1"/>
        <end position="17"/>
    </location>
</feature>
<evidence type="ECO:0000313" key="2">
    <source>
        <dbReference type="Proteomes" id="UP000887569"/>
    </source>
</evidence>
<accession>A0A915AYC3</accession>
<protein>
    <submittedName>
        <fullName evidence="3">Secreted protein</fullName>
    </submittedName>
</protein>
<sequence>MQLHWAVVSLLFYTVGAGTIDKKVPVPDSDRELQDLVYRAGAPFTNDKLPRSETNWWLPVPDTGFYATKIRVFNKAKNEYYTTYNIQPTNARSECNKNTVSISSLRKCAIESPIVQIQVCNYMLAWTEGDWSTVEIEGTCDIRAARIAYGVKPEGD</sequence>